<dbReference type="RefSeq" id="WP_059055990.1">
    <property type="nucleotide sequence ID" value="NZ_LOJF01000012.1"/>
</dbReference>
<keyword evidence="2" id="KW-1185">Reference proteome</keyword>
<proteinExistence type="predicted"/>
<accession>A0A100YUK6</accession>
<reference evidence="1 2" key="1">
    <citation type="submission" date="2015-12" db="EMBL/GenBank/DDBJ databases">
        <title>Draft Genome Sequence of Olsenella scatoligenes SK9K4T; a Producer of 3-Methylindole- (skatole) and 4-Methylphenol- (p-cresol) Isolated from Pig Feces.</title>
        <authorList>
            <person name="Li X."/>
            <person name="Borg B."/>
            <person name="Canibe N."/>
        </authorList>
    </citation>
    <scope>NUCLEOTIDE SEQUENCE [LARGE SCALE GENOMIC DNA]</scope>
    <source>
        <strain evidence="1 2">SK9K4</strain>
    </source>
</reference>
<organism evidence="1 2">
    <name type="scientific">Tractidigestivibacter scatoligenes</name>
    <name type="common">Olsenella scatoligenes</name>
    <dbReference type="NCBI Taxonomy" id="1299998"/>
    <lineage>
        <taxon>Bacteria</taxon>
        <taxon>Bacillati</taxon>
        <taxon>Actinomycetota</taxon>
        <taxon>Coriobacteriia</taxon>
        <taxon>Coriobacteriales</taxon>
        <taxon>Atopobiaceae</taxon>
        <taxon>Tractidigestivibacter</taxon>
    </lineage>
</organism>
<dbReference type="Proteomes" id="UP000054078">
    <property type="component" value="Unassembled WGS sequence"/>
</dbReference>
<evidence type="ECO:0000313" key="2">
    <source>
        <dbReference type="Proteomes" id="UP000054078"/>
    </source>
</evidence>
<dbReference type="EMBL" id="LOJF01000012">
    <property type="protein sequence ID" value="KUH57692.1"/>
    <property type="molecule type" value="Genomic_DNA"/>
</dbReference>
<protein>
    <submittedName>
        <fullName evidence="1">Uncharacterized protein</fullName>
    </submittedName>
</protein>
<comment type="caution">
    <text evidence="1">The sequence shown here is derived from an EMBL/GenBank/DDBJ whole genome shotgun (WGS) entry which is preliminary data.</text>
</comment>
<name>A0A100YUK6_TRASO</name>
<sequence length="75" mass="8389">MESVFVALISGGVTLAGVIASNSKSRAVMEQKIDERTRRAEKHNCLVERTYQLERDVALLRNDVDGLERKADRDG</sequence>
<dbReference type="OrthoDB" id="3192651at2"/>
<dbReference type="AlphaFoldDB" id="A0A100YUK6"/>
<gene>
    <name evidence="1" type="ORF">AUL39_10300</name>
</gene>
<evidence type="ECO:0000313" key="1">
    <source>
        <dbReference type="EMBL" id="KUH57692.1"/>
    </source>
</evidence>